<gene>
    <name evidence="5" type="ORF">V6N11_004756</name>
</gene>
<dbReference type="Proteomes" id="UP001396334">
    <property type="component" value="Unassembled WGS sequence"/>
</dbReference>
<dbReference type="PANTHER" id="PTHR10641">
    <property type="entry name" value="MYB FAMILY TRANSCRIPTION FACTOR"/>
    <property type="match status" value="1"/>
</dbReference>
<organism evidence="5 6">
    <name type="scientific">Hibiscus sabdariffa</name>
    <name type="common">roselle</name>
    <dbReference type="NCBI Taxonomy" id="183260"/>
    <lineage>
        <taxon>Eukaryota</taxon>
        <taxon>Viridiplantae</taxon>
        <taxon>Streptophyta</taxon>
        <taxon>Embryophyta</taxon>
        <taxon>Tracheophyta</taxon>
        <taxon>Spermatophyta</taxon>
        <taxon>Magnoliopsida</taxon>
        <taxon>eudicotyledons</taxon>
        <taxon>Gunneridae</taxon>
        <taxon>Pentapetalae</taxon>
        <taxon>rosids</taxon>
        <taxon>malvids</taxon>
        <taxon>Malvales</taxon>
        <taxon>Malvaceae</taxon>
        <taxon>Malvoideae</taxon>
        <taxon>Hibiscus</taxon>
    </lineage>
</organism>
<keyword evidence="6" id="KW-1185">Reference proteome</keyword>
<name>A0ABR2SHB9_9ROSI</name>
<keyword evidence="3" id="KW-0539">Nucleus</keyword>
<sequence length="203" mass="22986">MKGDAIKKDLISQLHTSSMHDKIVSRQRSDEVESDNWQKVKTTEGNELSRDLEENGCLSPDKVKDKEDSNKLYGVKKGDWSAEEDQKLTSYLQSYGKSCRLRWINYLRPGIDKGEFTSEEDQTLYKLHVELGSSSRIGFGDISLDNIKEANKSILQEEYIRKAVVCSGMDHEDLLALSAGNSLVAKLAKEGVNHADLFKAWWL</sequence>
<accession>A0ABR2SHB9</accession>
<dbReference type="CDD" id="cd00167">
    <property type="entry name" value="SANT"/>
    <property type="match status" value="1"/>
</dbReference>
<dbReference type="InterPro" id="IPR001005">
    <property type="entry name" value="SANT/Myb"/>
</dbReference>
<evidence type="ECO:0000256" key="3">
    <source>
        <dbReference type="ARBA" id="ARBA00023242"/>
    </source>
</evidence>
<dbReference type="SUPFAM" id="SSF46689">
    <property type="entry name" value="Homeodomain-like"/>
    <property type="match status" value="1"/>
</dbReference>
<evidence type="ECO:0000313" key="5">
    <source>
        <dbReference type="EMBL" id="KAK9024598.1"/>
    </source>
</evidence>
<keyword evidence="2" id="KW-0238">DNA-binding</keyword>
<reference evidence="5 6" key="1">
    <citation type="journal article" date="2024" name="G3 (Bethesda)">
        <title>Genome assembly of Hibiscus sabdariffa L. provides insights into metabolisms of medicinal natural products.</title>
        <authorList>
            <person name="Kim T."/>
        </authorList>
    </citation>
    <scope>NUCLEOTIDE SEQUENCE [LARGE SCALE GENOMIC DNA]</scope>
    <source>
        <strain evidence="5">TK-2024</strain>
        <tissue evidence="5">Old leaves</tissue>
    </source>
</reference>
<dbReference type="Gene3D" id="1.10.10.60">
    <property type="entry name" value="Homeodomain-like"/>
    <property type="match status" value="1"/>
</dbReference>
<dbReference type="PANTHER" id="PTHR10641:SF1352">
    <property type="entry name" value="TRANSCRIPTION FACTOR MYB34-LIKE"/>
    <property type="match status" value="1"/>
</dbReference>
<dbReference type="InterPro" id="IPR015495">
    <property type="entry name" value="Myb_TF_plants"/>
</dbReference>
<proteinExistence type="predicted"/>
<comment type="subcellular location">
    <subcellularLocation>
        <location evidence="1">Nucleus</location>
    </subcellularLocation>
</comment>
<evidence type="ECO:0000256" key="4">
    <source>
        <dbReference type="SAM" id="MobiDB-lite"/>
    </source>
</evidence>
<feature type="region of interest" description="Disordered" evidence="4">
    <location>
        <begin position="18"/>
        <end position="63"/>
    </location>
</feature>
<evidence type="ECO:0000256" key="2">
    <source>
        <dbReference type="ARBA" id="ARBA00023125"/>
    </source>
</evidence>
<dbReference type="InterPro" id="IPR009057">
    <property type="entry name" value="Homeodomain-like_sf"/>
</dbReference>
<protein>
    <submittedName>
        <fullName evidence="5">Uncharacterized protein</fullName>
    </submittedName>
</protein>
<evidence type="ECO:0000256" key="1">
    <source>
        <dbReference type="ARBA" id="ARBA00004123"/>
    </source>
</evidence>
<evidence type="ECO:0000313" key="6">
    <source>
        <dbReference type="Proteomes" id="UP001396334"/>
    </source>
</evidence>
<comment type="caution">
    <text evidence="5">The sequence shown here is derived from an EMBL/GenBank/DDBJ whole genome shotgun (WGS) entry which is preliminary data.</text>
</comment>
<feature type="compositionally biased region" description="Basic and acidic residues" evidence="4">
    <location>
        <begin position="18"/>
        <end position="53"/>
    </location>
</feature>
<dbReference type="EMBL" id="JBBPBN010000015">
    <property type="protein sequence ID" value="KAK9024598.1"/>
    <property type="molecule type" value="Genomic_DNA"/>
</dbReference>